<comment type="caution">
    <text evidence="2">The sequence shown here is derived from an EMBL/GenBank/DDBJ whole genome shotgun (WGS) entry which is preliminary data.</text>
</comment>
<dbReference type="AlphaFoldDB" id="A0AAW0LRR3"/>
<evidence type="ECO:0000313" key="3">
    <source>
        <dbReference type="Proteomes" id="UP000237347"/>
    </source>
</evidence>
<proteinExistence type="predicted"/>
<dbReference type="EMBL" id="PKMF04000057">
    <property type="protein sequence ID" value="KAK7854285.1"/>
    <property type="molecule type" value="Genomic_DNA"/>
</dbReference>
<evidence type="ECO:0000256" key="1">
    <source>
        <dbReference type="SAM" id="MobiDB-lite"/>
    </source>
</evidence>
<feature type="region of interest" description="Disordered" evidence="1">
    <location>
        <begin position="24"/>
        <end position="64"/>
    </location>
</feature>
<sequence length="106" mass="11871">MANTTNTATTAAPLPQEYTTAATVSPFPTPQQIPVPKMKIKRWDGKEDNEPLEDTTTSSTSQQDKVAAELNIKALTIDDTKTLTSLWYHQSLTSRRFEFLYLPNPN</sequence>
<dbReference type="Proteomes" id="UP000237347">
    <property type="component" value="Unassembled WGS sequence"/>
</dbReference>
<dbReference type="Gramene" id="rna-CFP56_74941">
    <property type="protein sequence ID" value="cds-POE87151.1"/>
    <property type="gene ID" value="gene-CFP56_74941"/>
</dbReference>
<organism evidence="2 3">
    <name type="scientific">Quercus suber</name>
    <name type="common">Cork oak</name>
    <dbReference type="NCBI Taxonomy" id="58331"/>
    <lineage>
        <taxon>Eukaryota</taxon>
        <taxon>Viridiplantae</taxon>
        <taxon>Streptophyta</taxon>
        <taxon>Embryophyta</taxon>
        <taxon>Tracheophyta</taxon>
        <taxon>Spermatophyta</taxon>
        <taxon>Magnoliopsida</taxon>
        <taxon>eudicotyledons</taxon>
        <taxon>Gunneridae</taxon>
        <taxon>Pentapetalae</taxon>
        <taxon>rosids</taxon>
        <taxon>fabids</taxon>
        <taxon>Fagales</taxon>
        <taxon>Fagaceae</taxon>
        <taxon>Quercus</taxon>
    </lineage>
</organism>
<evidence type="ECO:0000313" key="2">
    <source>
        <dbReference type="EMBL" id="KAK7854285.1"/>
    </source>
</evidence>
<accession>A0AAW0LRR3</accession>
<reference evidence="2 3" key="1">
    <citation type="journal article" date="2018" name="Sci. Data">
        <title>The draft genome sequence of cork oak.</title>
        <authorList>
            <person name="Ramos A.M."/>
            <person name="Usie A."/>
            <person name="Barbosa P."/>
            <person name="Barros P.M."/>
            <person name="Capote T."/>
            <person name="Chaves I."/>
            <person name="Simoes F."/>
            <person name="Abreu I."/>
            <person name="Carrasquinho I."/>
            <person name="Faro C."/>
            <person name="Guimaraes J.B."/>
            <person name="Mendonca D."/>
            <person name="Nobrega F."/>
            <person name="Rodrigues L."/>
            <person name="Saibo N.J.M."/>
            <person name="Varela M.C."/>
            <person name="Egas C."/>
            <person name="Matos J."/>
            <person name="Miguel C.M."/>
            <person name="Oliveira M.M."/>
            <person name="Ricardo C.P."/>
            <person name="Goncalves S."/>
        </authorList>
    </citation>
    <scope>NUCLEOTIDE SEQUENCE [LARGE SCALE GENOMIC DNA]</scope>
    <source>
        <strain evidence="3">cv. HL8</strain>
    </source>
</reference>
<protein>
    <submittedName>
        <fullName evidence="2">Uncharacterized protein</fullName>
    </submittedName>
</protein>
<gene>
    <name evidence="2" type="ORF">CFP56_032827</name>
</gene>
<keyword evidence="3" id="KW-1185">Reference proteome</keyword>
<name>A0AAW0LRR3_QUESU</name>